<evidence type="ECO:0000313" key="5">
    <source>
        <dbReference type="Proteomes" id="UP000186406"/>
    </source>
</evidence>
<proteinExistence type="predicted"/>
<dbReference type="InterPro" id="IPR036034">
    <property type="entry name" value="PDZ_sf"/>
</dbReference>
<dbReference type="OrthoDB" id="8083606at2"/>
<accession>A0A1M7Z7P0</accession>
<dbReference type="SUPFAM" id="SSF50156">
    <property type="entry name" value="PDZ domain-like"/>
    <property type="match status" value="1"/>
</dbReference>
<feature type="compositionally biased region" description="Low complexity" evidence="1">
    <location>
        <begin position="228"/>
        <end position="246"/>
    </location>
</feature>
<evidence type="ECO:0000256" key="2">
    <source>
        <dbReference type="SAM" id="SignalP"/>
    </source>
</evidence>
<dbReference type="EMBL" id="FRXO01000001">
    <property type="protein sequence ID" value="SHO60800.1"/>
    <property type="molecule type" value="Genomic_DNA"/>
</dbReference>
<dbReference type="PROSITE" id="PS50106">
    <property type="entry name" value="PDZ"/>
    <property type="match status" value="1"/>
</dbReference>
<dbReference type="STRING" id="1123029.SAMN02745172_00418"/>
<dbReference type="SMART" id="SM00228">
    <property type="entry name" value="PDZ"/>
    <property type="match status" value="1"/>
</dbReference>
<feature type="region of interest" description="Disordered" evidence="1">
    <location>
        <begin position="160"/>
        <end position="297"/>
    </location>
</feature>
<evidence type="ECO:0000256" key="1">
    <source>
        <dbReference type="SAM" id="MobiDB-lite"/>
    </source>
</evidence>
<dbReference type="Proteomes" id="UP000186406">
    <property type="component" value="Unassembled WGS sequence"/>
</dbReference>
<organism evidence="4 5">
    <name type="scientific">Pseudoxanthobacter soli DSM 19599</name>
    <dbReference type="NCBI Taxonomy" id="1123029"/>
    <lineage>
        <taxon>Bacteria</taxon>
        <taxon>Pseudomonadati</taxon>
        <taxon>Pseudomonadota</taxon>
        <taxon>Alphaproteobacteria</taxon>
        <taxon>Hyphomicrobiales</taxon>
        <taxon>Segnochrobactraceae</taxon>
        <taxon>Pseudoxanthobacter</taxon>
    </lineage>
</organism>
<feature type="compositionally biased region" description="Low complexity" evidence="1">
    <location>
        <begin position="160"/>
        <end position="172"/>
    </location>
</feature>
<feature type="compositionally biased region" description="Low complexity" evidence="1">
    <location>
        <begin position="180"/>
        <end position="199"/>
    </location>
</feature>
<sequence length="297" mass="30321">MKKKVIIAASAIALSIAHSVLPVAGPHAAFAASPAAHGLPKPAISRALGALLMPINAKVAKVFKLDKSAHGLLVVSVKPGGAADKQGIKPGDVLVEIGGHKVKKPIDVDIAVRRGLKTGNSNYNVNIDRAGAIVALAAIITLESYNETYSVSEVSTWEATTTEESSFSYSEYVSEETTEIESAYTSEESVVEESVSSEETSSEESTSEETSSDESATSEDSSDDSASEDSNASDESATSDDSSNDSASDDSDASDESATSDDSSDDSASDGSDAVDDSSSDDGGSADDGGSDDGGDN</sequence>
<keyword evidence="5" id="KW-1185">Reference proteome</keyword>
<evidence type="ECO:0000259" key="3">
    <source>
        <dbReference type="PROSITE" id="PS50106"/>
    </source>
</evidence>
<dbReference type="InterPro" id="IPR001478">
    <property type="entry name" value="PDZ"/>
</dbReference>
<gene>
    <name evidence="4" type="ORF">SAMN02745172_00418</name>
</gene>
<reference evidence="4 5" key="1">
    <citation type="submission" date="2016-12" db="EMBL/GenBank/DDBJ databases">
        <authorList>
            <person name="Song W.-J."/>
            <person name="Kurnit D.M."/>
        </authorList>
    </citation>
    <scope>NUCLEOTIDE SEQUENCE [LARGE SCALE GENOMIC DNA]</scope>
    <source>
        <strain evidence="4 5">DSM 19599</strain>
    </source>
</reference>
<evidence type="ECO:0000313" key="4">
    <source>
        <dbReference type="EMBL" id="SHO60800.1"/>
    </source>
</evidence>
<dbReference type="InterPro" id="IPR041489">
    <property type="entry name" value="PDZ_6"/>
</dbReference>
<feature type="compositionally biased region" description="Acidic residues" evidence="1">
    <location>
        <begin position="200"/>
        <end position="227"/>
    </location>
</feature>
<dbReference type="AlphaFoldDB" id="A0A1M7Z7P0"/>
<feature type="signal peptide" evidence="2">
    <location>
        <begin position="1"/>
        <end position="24"/>
    </location>
</feature>
<keyword evidence="2" id="KW-0732">Signal</keyword>
<dbReference type="Pfam" id="PF17820">
    <property type="entry name" value="PDZ_6"/>
    <property type="match status" value="1"/>
</dbReference>
<feature type="compositionally biased region" description="Acidic residues" evidence="1">
    <location>
        <begin position="247"/>
        <end position="280"/>
    </location>
</feature>
<protein>
    <submittedName>
        <fullName evidence="4">PDZ domain-containing protein</fullName>
    </submittedName>
</protein>
<feature type="domain" description="PDZ" evidence="3">
    <location>
        <begin position="71"/>
        <end position="103"/>
    </location>
</feature>
<dbReference type="Gene3D" id="2.30.42.10">
    <property type="match status" value="1"/>
</dbReference>
<feature type="chain" id="PRO_5012975104" evidence="2">
    <location>
        <begin position="25"/>
        <end position="297"/>
    </location>
</feature>
<name>A0A1M7Z7P0_9HYPH</name>
<dbReference type="RefSeq" id="WP_073625529.1">
    <property type="nucleotide sequence ID" value="NZ_FRXO01000001.1"/>
</dbReference>